<feature type="domain" description="RUN" evidence="3">
    <location>
        <begin position="31"/>
        <end position="163"/>
    </location>
</feature>
<dbReference type="EMBL" id="VSWD01000003">
    <property type="protein sequence ID" value="KAK3105558.1"/>
    <property type="molecule type" value="Genomic_DNA"/>
</dbReference>
<protein>
    <recommendedName>
        <fullName evidence="3">RUN domain-containing protein</fullName>
    </recommendedName>
</protein>
<accession>A0AA88YQC4</accession>
<evidence type="ECO:0000256" key="2">
    <source>
        <dbReference type="ARBA" id="ARBA00034727"/>
    </source>
</evidence>
<dbReference type="SUPFAM" id="SSF140741">
    <property type="entry name" value="RUN domain-like"/>
    <property type="match status" value="1"/>
</dbReference>
<evidence type="ECO:0000256" key="1">
    <source>
        <dbReference type="ARBA" id="ARBA00023054"/>
    </source>
</evidence>
<dbReference type="InterPro" id="IPR047340">
    <property type="entry name" value="RUNDC3A_B"/>
</dbReference>
<name>A0AA88YQC4_PINIB</name>
<dbReference type="AlphaFoldDB" id="A0AA88YQC4"/>
<comment type="caution">
    <text evidence="4">The sequence shown here is derived from an EMBL/GenBank/DDBJ whole genome shotgun (WGS) entry which is preliminary data.</text>
</comment>
<dbReference type="SMART" id="SM00593">
    <property type="entry name" value="RUN"/>
    <property type="match status" value="1"/>
</dbReference>
<evidence type="ECO:0000313" key="4">
    <source>
        <dbReference type="EMBL" id="KAK3105558.1"/>
    </source>
</evidence>
<gene>
    <name evidence="4" type="ORF">FSP39_000395</name>
</gene>
<keyword evidence="5" id="KW-1185">Reference proteome</keyword>
<evidence type="ECO:0000259" key="3">
    <source>
        <dbReference type="PROSITE" id="PS50826"/>
    </source>
</evidence>
<evidence type="ECO:0000313" key="5">
    <source>
        <dbReference type="Proteomes" id="UP001186944"/>
    </source>
</evidence>
<proteinExistence type="inferred from homology"/>
<dbReference type="PANTHER" id="PTHR46251:SF3">
    <property type="entry name" value="RUN DOMAIN-CONTAINING PROTEIN"/>
    <property type="match status" value="1"/>
</dbReference>
<sequence>MDPYKLEVGPGAWEEFAIKTLIDKASLGNVDDNNEELINFCAVIEEVLSFRLRAARTWYGSGEPRAFWDYIQQSCHKVPNNCIRSIASLENIKSPIAKGRAWIRCALMEKRLSEYISVALQQTNITRQSYLDGAVMLSDDISTLCGELLGLNAIDFSFCLKGETLDFPSPVMIDYTPYLKFKQSPESIEEDHAELSVLNRNNQSNDSIDGIEIDLHDNNQWEERYKALESKFKLANEQKGYLEELVRRREYQIQETNKQRVTAINTLKQWQVDNKQERSQLETVILELQNQV</sequence>
<reference evidence="4" key="1">
    <citation type="submission" date="2019-08" db="EMBL/GenBank/DDBJ databases">
        <title>The improved chromosome-level genome for the pearl oyster Pinctada fucata martensii using PacBio sequencing and Hi-C.</title>
        <authorList>
            <person name="Zheng Z."/>
        </authorList>
    </citation>
    <scope>NUCLEOTIDE SEQUENCE</scope>
    <source>
        <strain evidence="4">ZZ-2019</strain>
        <tissue evidence="4">Adductor muscle</tissue>
    </source>
</reference>
<dbReference type="InterPro" id="IPR004012">
    <property type="entry name" value="Run_dom"/>
</dbReference>
<dbReference type="Proteomes" id="UP001186944">
    <property type="component" value="Unassembled WGS sequence"/>
</dbReference>
<dbReference type="InterPro" id="IPR037213">
    <property type="entry name" value="Run_dom_sf"/>
</dbReference>
<dbReference type="PANTHER" id="PTHR46251">
    <property type="entry name" value="RUN DOMAIN-CONTAINING 3 PROTEIN RUNDC3"/>
    <property type="match status" value="1"/>
</dbReference>
<dbReference type="PROSITE" id="PS50826">
    <property type="entry name" value="RUN"/>
    <property type="match status" value="1"/>
</dbReference>
<dbReference type="Pfam" id="PF02759">
    <property type="entry name" value="RUN"/>
    <property type="match status" value="1"/>
</dbReference>
<keyword evidence="1" id="KW-0175">Coiled coil</keyword>
<dbReference type="Gene3D" id="1.20.58.900">
    <property type="match status" value="1"/>
</dbReference>
<comment type="similarity">
    <text evidence="2">Belongs to the RUNDC3 family.</text>
</comment>
<organism evidence="4 5">
    <name type="scientific">Pinctada imbricata</name>
    <name type="common">Atlantic pearl-oyster</name>
    <name type="synonym">Pinctada martensii</name>
    <dbReference type="NCBI Taxonomy" id="66713"/>
    <lineage>
        <taxon>Eukaryota</taxon>
        <taxon>Metazoa</taxon>
        <taxon>Spiralia</taxon>
        <taxon>Lophotrochozoa</taxon>
        <taxon>Mollusca</taxon>
        <taxon>Bivalvia</taxon>
        <taxon>Autobranchia</taxon>
        <taxon>Pteriomorphia</taxon>
        <taxon>Pterioida</taxon>
        <taxon>Pterioidea</taxon>
        <taxon>Pteriidae</taxon>
        <taxon>Pinctada</taxon>
    </lineage>
</organism>